<dbReference type="OrthoDB" id="8965042at2"/>
<sequence>MTTARAGTKGEAVRLLAAEGIARVELDYESGWQDAIELGRLGQKVGICVEYRGHENIAVRSHTALIAGQFALTELTAKDLATLEIKAMKLGDYILAGHLLRVVDTVWA</sequence>
<evidence type="ECO:0000313" key="2">
    <source>
        <dbReference type="Proteomes" id="UP000005808"/>
    </source>
</evidence>
<accession>H1RZT2</accession>
<organism evidence="1 2">
    <name type="scientific">Cupriavidus basilensis OR16</name>
    <dbReference type="NCBI Taxonomy" id="1127483"/>
    <lineage>
        <taxon>Bacteria</taxon>
        <taxon>Pseudomonadati</taxon>
        <taxon>Pseudomonadota</taxon>
        <taxon>Betaproteobacteria</taxon>
        <taxon>Burkholderiales</taxon>
        <taxon>Burkholderiaceae</taxon>
        <taxon>Cupriavidus</taxon>
    </lineage>
</organism>
<gene>
    <name evidence="1" type="ORF">OR16_04192</name>
</gene>
<evidence type="ECO:0000313" key="1">
    <source>
        <dbReference type="EMBL" id="EHP44148.1"/>
    </source>
</evidence>
<dbReference type="AlphaFoldDB" id="H1RZT2"/>
<dbReference type="RefSeq" id="WP_006156644.1">
    <property type="nucleotide sequence ID" value="NZ_AHJE01000012.1"/>
</dbReference>
<dbReference type="Proteomes" id="UP000005808">
    <property type="component" value="Unassembled WGS sequence"/>
</dbReference>
<reference evidence="1 2" key="1">
    <citation type="journal article" date="2012" name="J. Bacteriol.">
        <title>De Novo Genome Project of Cupriavidus basilensis OR16.</title>
        <authorList>
            <person name="Cserhati M."/>
            <person name="Kriszt B."/>
            <person name="Szoboszlay S."/>
            <person name="Toth A."/>
            <person name="Szabo I."/>
            <person name="Tancsics A."/>
            <person name="Nagy I."/>
            <person name="Horvath B."/>
            <person name="Nagy I."/>
            <person name="Kukolya J."/>
        </authorList>
    </citation>
    <scope>NUCLEOTIDE SEQUENCE [LARGE SCALE GENOMIC DNA]</scope>
    <source>
        <strain evidence="1 2">OR16</strain>
    </source>
</reference>
<name>H1RZT2_9BURK</name>
<proteinExistence type="predicted"/>
<comment type="caution">
    <text evidence="1">The sequence shown here is derived from an EMBL/GenBank/DDBJ whole genome shotgun (WGS) entry which is preliminary data.</text>
</comment>
<protein>
    <submittedName>
        <fullName evidence="1">PHA-granule associated protein 4</fullName>
    </submittedName>
</protein>
<dbReference type="EMBL" id="AHJE01000012">
    <property type="protein sequence ID" value="EHP44148.1"/>
    <property type="molecule type" value="Genomic_DNA"/>
</dbReference>